<accession>A0A170PSL6</accession>
<sequence length="59" mass="6135">MAAAFTALIAGKSFDKILTDPDPVNAQSACANDVANNATMAKTNVLSFTVLSSSLNFRV</sequence>
<dbReference type="EMBL" id="CZRL01000125">
    <property type="protein sequence ID" value="CUS55256.1"/>
    <property type="molecule type" value="Genomic_DNA"/>
</dbReference>
<organism evidence="1">
    <name type="scientific">hydrothermal vent metagenome</name>
    <dbReference type="NCBI Taxonomy" id="652676"/>
    <lineage>
        <taxon>unclassified sequences</taxon>
        <taxon>metagenomes</taxon>
        <taxon>ecological metagenomes</taxon>
    </lineage>
</organism>
<gene>
    <name evidence="1" type="ORF">MGWOODY_XGa2479</name>
</gene>
<proteinExistence type="predicted"/>
<dbReference type="AlphaFoldDB" id="A0A170PSL6"/>
<name>A0A170PSL6_9ZZZZ</name>
<protein>
    <submittedName>
        <fullName evidence="1">Uncharacterized protein</fullName>
    </submittedName>
</protein>
<evidence type="ECO:0000313" key="1">
    <source>
        <dbReference type="EMBL" id="CUS55256.1"/>
    </source>
</evidence>
<reference evidence="1" key="1">
    <citation type="submission" date="2015-10" db="EMBL/GenBank/DDBJ databases">
        <authorList>
            <person name="Gilbert D.G."/>
        </authorList>
    </citation>
    <scope>NUCLEOTIDE SEQUENCE</scope>
</reference>